<evidence type="ECO:0000313" key="1">
    <source>
        <dbReference type="EMBL" id="PKY59615.1"/>
    </source>
</evidence>
<name>A0A2I1HL69_9GLOM</name>
<reference evidence="1 2" key="1">
    <citation type="submission" date="2015-10" db="EMBL/GenBank/DDBJ databases">
        <title>Genome analyses suggest a sexual origin of heterokaryosis in a supposedly ancient asexual fungus.</title>
        <authorList>
            <person name="Ropars J."/>
            <person name="Sedzielewska K."/>
            <person name="Noel J."/>
            <person name="Charron P."/>
            <person name="Farinelli L."/>
            <person name="Marton T."/>
            <person name="Kruger M."/>
            <person name="Pelin A."/>
            <person name="Brachmann A."/>
            <person name="Corradi N."/>
        </authorList>
    </citation>
    <scope>NUCLEOTIDE SEQUENCE [LARGE SCALE GENOMIC DNA]</scope>
    <source>
        <strain evidence="1 2">A4</strain>
    </source>
</reference>
<dbReference type="AlphaFoldDB" id="A0A2I1HL69"/>
<proteinExistence type="predicted"/>
<comment type="caution">
    <text evidence="1">The sequence shown here is derived from an EMBL/GenBank/DDBJ whole genome shotgun (WGS) entry which is preliminary data.</text>
</comment>
<protein>
    <submittedName>
        <fullName evidence="1">Uncharacterized protein</fullName>
    </submittedName>
</protein>
<dbReference type="EMBL" id="LLXI01003659">
    <property type="protein sequence ID" value="PKY59615.1"/>
    <property type="molecule type" value="Genomic_DNA"/>
</dbReference>
<organism evidence="1 2">
    <name type="scientific">Rhizophagus irregularis</name>
    <dbReference type="NCBI Taxonomy" id="588596"/>
    <lineage>
        <taxon>Eukaryota</taxon>
        <taxon>Fungi</taxon>
        <taxon>Fungi incertae sedis</taxon>
        <taxon>Mucoromycota</taxon>
        <taxon>Glomeromycotina</taxon>
        <taxon>Glomeromycetes</taxon>
        <taxon>Glomerales</taxon>
        <taxon>Glomeraceae</taxon>
        <taxon>Rhizophagus</taxon>
    </lineage>
</organism>
<sequence>MKLLRYESRFVNQNRKKRFVCSEVLSYYTLAINTPMWTMIPQNSNIQNIFVQIYNK</sequence>
<dbReference type="Proteomes" id="UP000234323">
    <property type="component" value="Unassembled WGS sequence"/>
</dbReference>
<evidence type="ECO:0000313" key="2">
    <source>
        <dbReference type="Proteomes" id="UP000234323"/>
    </source>
</evidence>
<accession>A0A2I1HL69</accession>
<gene>
    <name evidence="1" type="ORF">RhiirA4_482508</name>
</gene>
<keyword evidence="2" id="KW-1185">Reference proteome</keyword>